<comment type="caution">
    <text evidence="2">The sequence shown here is derived from an EMBL/GenBank/DDBJ whole genome shotgun (WGS) entry which is preliminary data.</text>
</comment>
<proteinExistence type="predicted"/>
<feature type="compositionally biased region" description="Basic and acidic residues" evidence="1">
    <location>
        <begin position="186"/>
        <end position="201"/>
    </location>
</feature>
<feature type="compositionally biased region" description="Low complexity" evidence="1">
    <location>
        <begin position="49"/>
        <end position="63"/>
    </location>
</feature>
<evidence type="ECO:0000256" key="1">
    <source>
        <dbReference type="SAM" id="MobiDB-lite"/>
    </source>
</evidence>
<name>A0AAV9GP56_9PEZI</name>
<feature type="compositionally biased region" description="Basic and acidic residues" evidence="1">
    <location>
        <begin position="311"/>
        <end position="348"/>
    </location>
</feature>
<dbReference type="AlphaFoldDB" id="A0AAV9GP56"/>
<accession>A0AAV9GP56</accession>
<sequence>MENDQFGGRTDDDLFADDFEPVAPEEQVSIVTPAVVETQTQPAVATTHQTEAAVPPAAETPAAAPKPQPPKSLAQSRHNRPDKGSRPAGQNNNNNPKSAAAKATPAPAPTPVPAPDASTASATSSAPPSAPKAPAAVSATPAKYASSNTASVNSEARLASGANPRTKLTEDQLAAKMEKMRLVNAEKTRRFEQAQRDESAHAEALARSQEEAKKRREEEAKKRRAAEEDRRKLDDERAKNRERKMNAMRIKEGGWDEGKEDRLAEEDGRDNFRSAHGGVRGLRGGGLSGSRYASGGDDVGGRGRAGRGGRGGREGRALFDPEGDRQDRHNHQLRSENWDTLRDQEKQQKKQAVPKPEEFPALPSAGKTQAKPKDKAGGSASKKIDTAPASKAVAPADMGPFSPVGQWDEEVAASLEPTSRS</sequence>
<reference evidence="2" key="2">
    <citation type="submission" date="2023-05" db="EMBL/GenBank/DDBJ databases">
        <authorList>
            <consortium name="Lawrence Berkeley National Laboratory"/>
            <person name="Steindorff A."/>
            <person name="Hensen N."/>
            <person name="Bonometti L."/>
            <person name="Westerberg I."/>
            <person name="Brannstrom I.O."/>
            <person name="Guillou S."/>
            <person name="Cros-Aarteil S."/>
            <person name="Calhoun S."/>
            <person name="Haridas S."/>
            <person name="Kuo A."/>
            <person name="Mondo S."/>
            <person name="Pangilinan J."/>
            <person name="Riley R."/>
            <person name="Labutti K."/>
            <person name="Andreopoulos B."/>
            <person name="Lipzen A."/>
            <person name="Chen C."/>
            <person name="Yanf M."/>
            <person name="Daum C."/>
            <person name="Ng V."/>
            <person name="Clum A."/>
            <person name="Ohm R."/>
            <person name="Martin F."/>
            <person name="Silar P."/>
            <person name="Natvig D."/>
            <person name="Lalanne C."/>
            <person name="Gautier V."/>
            <person name="Ament-Velasquez S.L."/>
            <person name="Kruys A."/>
            <person name="Hutchinson M.I."/>
            <person name="Powell A.J."/>
            <person name="Barry K."/>
            <person name="Miller A.N."/>
            <person name="Grigoriev I.V."/>
            <person name="Debuchy R."/>
            <person name="Gladieux P."/>
            <person name="Thoren M.H."/>
            <person name="Johannesson H."/>
        </authorList>
    </citation>
    <scope>NUCLEOTIDE SEQUENCE</scope>
    <source>
        <strain evidence="2">PSN243</strain>
    </source>
</reference>
<dbReference type="EMBL" id="MU865936">
    <property type="protein sequence ID" value="KAK4449727.1"/>
    <property type="molecule type" value="Genomic_DNA"/>
</dbReference>
<feature type="region of interest" description="Disordered" evidence="1">
    <location>
        <begin position="1"/>
        <end position="174"/>
    </location>
</feature>
<evidence type="ECO:0000313" key="2">
    <source>
        <dbReference type="EMBL" id="KAK4449727.1"/>
    </source>
</evidence>
<gene>
    <name evidence="2" type="ORF">QBC34DRAFT_88229</name>
</gene>
<feature type="compositionally biased region" description="Low complexity" evidence="1">
    <location>
        <begin position="96"/>
        <end position="105"/>
    </location>
</feature>
<feature type="compositionally biased region" description="Low complexity" evidence="1">
    <location>
        <begin position="115"/>
        <end position="146"/>
    </location>
</feature>
<evidence type="ECO:0000313" key="3">
    <source>
        <dbReference type="Proteomes" id="UP001321760"/>
    </source>
</evidence>
<protein>
    <submittedName>
        <fullName evidence="2">Uncharacterized protein</fullName>
    </submittedName>
</protein>
<keyword evidence="3" id="KW-1185">Reference proteome</keyword>
<feature type="compositionally biased region" description="Basic and acidic residues" evidence="1">
    <location>
        <begin position="208"/>
        <end position="273"/>
    </location>
</feature>
<dbReference type="Proteomes" id="UP001321760">
    <property type="component" value="Unassembled WGS sequence"/>
</dbReference>
<organism evidence="2 3">
    <name type="scientific">Podospora aff. communis PSN243</name>
    <dbReference type="NCBI Taxonomy" id="3040156"/>
    <lineage>
        <taxon>Eukaryota</taxon>
        <taxon>Fungi</taxon>
        <taxon>Dikarya</taxon>
        <taxon>Ascomycota</taxon>
        <taxon>Pezizomycotina</taxon>
        <taxon>Sordariomycetes</taxon>
        <taxon>Sordariomycetidae</taxon>
        <taxon>Sordariales</taxon>
        <taxon>Podosporaceae</taxon>
        <taxon>Podospora</taxon>
    </lineage>
</organism>
<feature type="compositionally biased region" description="Gly residues" evidence="1">
    <location>
        <begin position="278"/>
        <end position="288"/>
    </location>
</feature>
<feature type="region of interest" description="Disordered" evidence="1">
    <location>
        <begin position="186"/>
        <end position="421"/>
    </location>
</feature>
<reference evidence="2" key="1">
    <citation type="journal article" date="2023" name="Mol. Phylogenet. Evol.">
        <title>Genome-scale phylogeny and comparative genomics of the fungal order Sordariales.</title>
        <authorList>
            <person name="Hensen N."/>
            <person name="Bonometti L."/>
            <person name="Westerberg I."/>
            <person name="Brannstrom I.O."/>
            <person name="Guillou S."/>
            <person name="Cros-Aarteil S."/>
            <person name="Calhoun S."/>
            <person name="Haridas S."/>
            <person name="Kuo A."/>
            <person name="Mondo S."/>
            <person name="Pangilinan J."/>
            <person name="Riley R."/>
            <person name="LaButti K."/>
            <person name="Andreopoulos B."/>
            <person name="Lipzen A."/>
            <person name="Chen C."/>
            <person name="Yan M."/>
            <person name="Daum C."/>
            <person name="Ng V."/>
            <person name="Clum A."/>
            <person name="Steindorff A."/>
            <person name="Ohm R.A."/>
            <person name="Martin F."/>
            <person name="Silar P."/>
            <person name="Natvig D.O."/>
            <person name="Lalanne C."/>
            <person name="Gautier V."/>
            <person name="Ament-Velasquez S.L."/>
            <person name="Kruys A."/>
            <person name="Hutchinson M.I."/>
            <person name="Powell A.J."/>
            <person name="Barry K."/>
            <person name="Miller A.N."/>
            <person name="Grigoriev I.V."/>
            <person name="Debuchy R."/>
            <person name="Gladieux P."/>
            <person name="Hiltunen Thoren M."/>
            <person name="Johannesson H."/>
        </authorList>
    </citation>
    <scope>NUCLEOTIDE SEQUENCE</scope>
    <source>
        <strain evidence="2">PSN243</strain>
    </source>
</reference>
<feature type="compositionally biased region" description="Polar residues" evidence="1">
    <location>
        <begin position="37"/>
        <end position="48"/>
    </location>
</feature>